<protein>
    <submittedName>
        <fullName evidence="2">5-methyltetrahydropteroyltriglutamate--homocysteine S-methyltransferase</fullName>
    </submittedName>
</protein>
<feature type="domain" description="Cobalamin-independent methionine synthase MetE C-terminal/archaeal" evidence="1">
    <location>
        <begin position="165"/>
        <end position="346"/>
    </location>
</feature>
<dbReference type="RefSeq" id="WP_092084284.1">
    <property type="nucleotide sequence ID" value="NZ_FNEL01000006.1"/>
</dbReference>
<dbReference type="InterPro" id="IPR038071">
    <property type="entry name" value="UROD/MetE-like_sf"/>
</dbReference>
<dbReference type="GO" id="GO:0008270">
    <property type="term" value="F:zinc ion binding"/>
    <property type="evidence" value="ECO:0007669"/>
    <property type="project" value="InterPro"/>
</dbReference>
<dbReference type="Gene3D" id="3.20.20.210">
    <property type="match status" value="1"/>
</dbReference>
<dbReference type="OrthoDB" id="6430685at2"/>
<reference evidence="2 3" key="1">
    <citation type="submission" date="2017-09" db="EMBL/GenBank/DDBJ databases">
        <title>Bacterial strain isolated from the female urinary microbiota.</title>
        <authorList>
            <person name="Thomas-White K."/>
            <person name="Kumar N."/>
            <person name="Forster S."/>
            <person name="Putonti C."/>
            <person name="Lawley T."/>
            <person name="Wolfe A.J."/>
        </authorList>
    </citation>
    <scope>NUCLEOTIDE SEQUENCE [LARGE SCALE GENOMIC DNA]</scope>
    <source>
        <strain evidence="2 3">UMB0852</strain>
    </source>
</reference>
<dbReference type="PANTHER" id="PTHR43844:SF1">
    <property type="entry name" value="METHIONINE SYNTHASE"/>
    <property type="match status" value="1"/>
</dbReference>
<evidence type="ECO:0000313" key="2">
    <source>
        <dbReference type="EMBL" id="PMC58346.1"/>
    </source>
</evidence>
<keyword evidence="2" id="KW-0489">Methyltransferase</keyword>
<dbReference type="SUPFAM" id="SSF51726">
    <property type="entry name" value="UROD/MetE-like"/>
    <property type="match status" value="1"/>
</dbReference>
<dbReference type="GO" id="GO:0009086">
    <property type="term" value="P:methionine biosynthetic process"/>
    <property type="evidence" value="ECO:0007669"/>
    <property type="project" value="InterPro"/>
</dbReference>
<dbReference type="CDD" id="cd03311">
    <property type="entry name" value="CIMS_C_terminal_like"/>
    <property type="match status" value="1"/>
</dbReference>
<keyword evidence="2" id="KW-0808">Transferase</keyword>
<sequence length="372" mass="41656">MTQHAPFRYDIVGSYLRPDTLKKARQEHEEGKLDYEGLRRIEDEAIVDLIKKQVDAGLKSITDGEFRRSWWHLDFFWGLKGVEKVLGDGGYQFHDKVTRAETARLNGKVSGENHPFVDDYKFLKANTPEGVEARQTIPAPAQFIAELERPENIELTTKYYSNFDDLVEDIATAYAQVAKDLYDAGLRTLQIDDCTWGMLAGKQSGVAIPNGTVIEENEAAKALYVKANNAFIAKLPKDLVVTTHVCRGNYNSSWASKGAYDSVATPLFDEENVSAYYLEYDTDRSGGFEPLAKVTPGKKVVLGLVTSKNGTLENREDIIARIKEASRYVPLEDLYLSTQCGFASTEEGNILTEDDQWAKIALVKSIAEEVWS</sequence>
<dbReference type="STRING" id="84521.SAMN04487994_10062"/>
<proteinExistence type="predicted"/>
<comment type="caution">
    <text evidence="2">The sequence shown here is derived from an EMBL/GenBank/DDBJ whole genome shotgun (WGS) entry which is preliminary data.</text>
</comment>
<dbReference type="AlphaFoldDB" id="A0A1G8JNQ2"/>
<gene>
    <name evidence="2" type="ORF">CJ205_04665</name>
</gene>
<accession>A0A1G8JNQ2</accession>
<dbReference type="GO" id="GO:0003871">
    <property type="term" value="F:5-methyltetrahydropteroyltriglutamate-homocysteine S-methyltransferase activity"/>
    <property type="evidence" value="ECO:0007669"/>
    <property type="project" value="InterPro"/>
</dbReference>
<dbReference type="NCBIfam" id="NF005085">
    <property type="entry name" value="PRK06520.1"/>
    <property type="match status" value="1"/>
</dbReference>
<organism evidence="2 3">
    <name type="scientific">Dolosicoccus paucivorans</name>
    <dbReference type="NCBI Taxonomy" id="84521"/>
    <lineage>
        <taxon>Bacteria</taxon>
        <taxon>Bacillati</taxon>
        <taxon>Bacillota</taxon>
        <taxon>Bacilli</taxon>
        <taxon>Lactobacillales</taxon>
        <taxon>Aerococcaceae</taxon>
        <taxon>Dolosicoccus</taxon>
    </lineage>
</organism>
<dbReference type="GO" id="GO:0032259">
    <property type="term" value="P:methylation"/>
    <property type="evidence" value="ECO:0007669"/>
    <property type="project" value="UniProtKB-KW"/>
</dbReference>
<evidence type="ECO:0000313" key="3">
    <source>
        <dbReference type="Proteomes" id="UP000235682"/>
    </source>
</evidence>
<dbReference type="InterPro" id="IPR002629">
    <property type="entry name" value="Met_Synth_C/arc"/>
</dbReference>
<evidence type="ECO:0000259" key="1">
    <source>
        <dbReference type="Pfam" id="PF01717"/>
    </source>
</evidence>
<dbReference type="Pfam" id="PF01717">
    <property type="entry name" value="Meth_synt_2"/>
    <property type="match status" value="1"/>
</dbReference>
<dbReference type="EMBL" id="PNHE01000016">
    <property type="protein sequence ID" value="PMC58346.1"/>
    <property type="molecule type" value="Genomic_DNA"/>
</dbReference>
<dbReference type="PANTHER" id="PTHR43844">
    <property type="entry name" value="METHIONINE SYNTHASE"/>
    <property type="match status" value="1"/>
</dbReference>
<name>A0A1G8JNQ2_9LACT</name>
<keyword evidence="3" id="KW-1185">Reference proteome</keyword>
<dbReference type="Proteomes" id="UP000235682">
    <property type="component" value="Unassembled WGS sequence"/>
</dbReference>